<name>A0AAV1K605_9NEOP</name>
<protein>
    <submittedName>
        <fullName evidence="1">Uncharacterized protein</fullName>
    </submittedName>
</protein>
<accession>A0AAV1K605</accession>
<dbReference type="EMBL" id="CAVLGL010000001">
    <property type="protein sequence ID" value="CAK1577949.1"/>
    <property type="molecule type" value="Genomic_DNA"/>
</dbReference>
<dbReference type="AlphaFoldDB" id="A0AAV1K605"/>
<evidence type="ECO:0000313" key="1">
    <source>
        <dbReference type="EMBL" id="CAK1577949.1"/>
    </source>
</evidence>
<evidence type="ECO:0000313" key="2">
    <source>
        <dbReference type="Proteomes" id="UP001314205"/>
    </source>
</evidence>
<reference evidence="1 2" key="1">
    <citation type="submission" date="2023-11" db="EMBL/GenBank/DDBJ databases">
        <authorList>
            <person name="Hedman E."/>
            <person name="Englund M."/>
            <person name="Stromberg M."/>
            <person name="Nyberg Akerstrom W."/>
            <person name="Nylinder S."/>
            <person name="Jareborg N."/>
            <person name="Kallberg Y."/>
            <person name="Kronander E."/>
        </authorList>
    </citation>
    <scope>NUCLEOTIDE SEQUENCE [LARGE SCALE GENOMIC DNA]</scope>
</reference>
<organism evidence="1 2">
    <name type="scientific">Parnassius mnemosyne</name>
    <name type="common">clouded apollo</name>
    <dbReference type="NCBI Taxonomy" id="213953"/>
    <lineage>
        <taxon>Eukaryota</taxon>
        <taxon>Metazoa</taxon>
        <taxon>Ecdysozoa</taxon>
        <taxon>Arthropoda</taxon>
        <taxon>Hexapoda</taxon>
        <taxon>Insecta</taxon>
        <taxon>Pterygota</taxon>
        <taxon>Neoptera</taxon>
        <taxon>Endopterygota</taxon>
        <taxon>Lepidoptera</taxon>
        <taxon>Glossata</taxon>
        <taxon>Ditrysia</taxon>
        <taxon>Papilionoidea</taxon>
        <taxon>Papilionidae</taxon>
        <taxon>Parnassiinae</taxon>
        <taxon>Parnassini</taxon>
        <taxon>Parnassius</taxon>
        <taxon>Driopa</taxon>
    </lineage>
</organism>
<comment type="caution">
    <text evidence="1">The sequence shown here is derived from an EMBL/GenBank/DDBJ whole genome shotgun (WGS) entry which is preliminary data.</text>
</comment>
<dbReference type="Proteomes" id="UP001314205">
    <property type="component" value="Unassembled WGS sequence"/>
</dbReference>
<gene>
    <name evidence="1" type="ORF">PARMNEM_LOCUS106</name>
</gene>
<proteinExistence type="predicted"/>
<sequence>MPQLPEPTPGTSKEFLSPILPVQDNFTPVTYAQAVSSTSLDKNHIDSGGKRSVQNKYITKKNIKKKKIQEPSLEEYLHDENMSTEIESSVCDQPVPEQKKKKGRSVFLFNPTPANLNKLQEKTRKSQKLIRNAKSKRWWEFCSSLNEISSASEMWRRMQWLKDYRSAKRQIDKCIAESLLCSLTPDYVSQSYPGYTSHNLKLETEISRSELFKCLKSKDTCPGVDDISYSMFLIFL</sequence>
<keyword evidence="2" id="KW-1185">Reference proteome</keyword>